<dbReference type="RefSeq" id="WP_200435695.1">
    <property type="nucleotide sequence ID" value="NZ_JAEHFL010000006.1"/>
</dbReference>
<evidence type="ECO:0000256" key="1">
    <source>
        <dbReference type="SAM" id="MobiDB-lite"/>
    </source>
</evidence>
<reference evidence="2 3" key="1">
    <citation type="submission" date="2020-12" db="EMBL/GenBank/DDBJ databases">
        <title>Draft genome sequence of the commensal strain Corynebacterium tuberculostearicum MFP09/CIP 102622 isolated from human skin.</title>
        <authorList>
            <person name="Boukerb A.M."/>
            <person name="Janvier X."/>
            <person name="Feuilloley M.G.J."/>
            <person name="Groboillot A."/>
        </authorList>
    </citation>
    <scope>NUCLEOTIDE SEQUENCE [LARGE SCALE GENOMIC DNA]</scope>
    <source>
        <strain evidence="2 3">CIP 102622</strain>
    </source>
</reference>
<dbReference type="Pfam" id="PF12502">
    <property type="entry name" value="DUF3710"/>
    <property type="match status" value="1"/>
</dbReference>
<protein>
    <submittedName>
        <fullName evidence="2">DUF3710 domain-containing protein</fullName>
    </submittedName>
</protein>
<dbReference type="Proteomes" id="UP000603369">
    <property type="component" value="Unassembled WGS sequence"/>
</dbReference>
<feature type="region of interest" description="Disordered" evidence="1">
    <location>
        <begin position="247"/>
        <end position="315"/>
    </location>
</feature>
<keyword evidence="3" id="KW-1185">Reference proteome</keyword>
<organism evidence="2 3">
    <name type="scientific">Corynebacterium tuberculostearicum</name>
    <dbReference type="NCBI Taxonomy" id="38304"/>
    <lineage>
        <taxon>Bacteria</taxon>
        <taxon>Bacillati</taxon>
        <taxon>Actinomycetota</taxon>
        <taxon>Actinomycetes</taxon>
        <taxon>Mycobacteriales</taxon>
        <taxon>Corynebacteriaceae</taxon>
        <taxon>Corynebacterium</taxon>
    </lineage>
</organism>
<name>A0A8I1HVF1_9CORY</name>
<dbReference type="AlphaFoldDB" id="A0A8I1HVF1"/>
<accession>A0A8I1HVF1</accession>
<dbReference type="InterPro" id="IPR022183">
    <property type="entry name" value="DUF3710"/>
</dbReference>
<proteinExistence type="predicted"/>
<evidence type="ECO:0000313" key="3">
    <source>
        <dbReference type="Proteomes" id="UP000603369"/>
    </source>
</evidence>
<comment type="caution">
    <text evidence="2">The sequence shown here is derived from an EMBL/GenBank/DDBJ whole genome shotgun (WGS) entry which is preliminary data.</text>
</comment>
<evidence type="ECO:0000313" key="2">
    <source>
        <dbReference type="EMBL" id="MBK3427950.1"/>
    </source>
</evidence>
<gene>
    <name evidence="2" type="ORF">JDP02_05400</name>
</gene>
<feature type="compositionally biased region" description="Polar residues" evidence="1">
    <location>
        <begin position="295"/>
        <end position="315"/>
    </location>
</feature>
<sequence length="315" mass="33513">MGIWPFGKKNDEEKKAQEKPAAQSEKPADPKSADTEAQGTYAPVGDTAADAAAASGNEPREFAHDAINGQTGPFDGDSVDIETFDFSDFSIGVLDLGSLRIPLPKESQVQVEMGEQGPRMLHIVTKVGRITPVAFAAPRKPGQWAESVEEIKEGMSRDGLTVTTEPGPWGAEVVGKNDNGQVRVIGADGPRWMLRMTLAAPAGMEADLADMAREVAARTFVYRGEDPILAGNALPVIMPEQLVEQVKQAMDQRQQEQQAAANAQHHPENGVGGPDPAAETEAEQHLRDLGGTPHQGENGSSPQNPDEGSAPNSKN</sequence>
<feature type="compositionally biased region" description="Low complexity" evidence="1">
    <location>
        <begin position="248"/>
        <end position="264"/>
    </location>
</feature>
<feature type="region of interest" description="Disordered" evidence="1">
    <location>
        <begin position="1"/>
        <end position="58"/>
    </location>
</feature>
<dbReference type="EMBL" id="JAEHFL010000006">
    <property type="protein sequence ID" value="MBK3427950.1"/>
    <property type="molecule type" value="Genomic_DNA"/>
</dbReference>
<feature type="compositionally biased region" description="Basic and acidic residues" evidence="1">
    <location>
        <begin position="8"/>
        <end position="18"/>
    </location>
</feature>